<protein>
    <submittedName>
        <fullName evidence="2">Uncharacterized protein</fullName>
    </submittedName>
</protein>
<feature type="region of interest" description="Disordered" evidence="1">
    <location>
        <begin position="191"/>
        <end position="210"/>
    </location>
</feature>
<feature type="compositionally biased region" description="Acidic residues" evidence="1">
    <location>
        <begin position="60"/>
        <end position="75"/>
    </location>
</feature>
<gene>
    <name evidence="2" type="ORF">CTEN0397_LOCUS5635</name>
</gene>
<sequence length="284" mass="32863">MIPTEPPVSPTLFFGKKRFRHFGLIVKTIDDEYDPSSSSDRTNDDFSAWSHLPPLGYCNDGDDDYDDEEEEEEDASTGYHSDMTSEEEGYCYSYCQQQQQQDEIVDPTHVTTRVSESTSRDKRHAMNDSSFSPLPLLDAGQTVQFHPRVSKKRVRFGGVEVREYSRVFGDHPLATGGFPLSLGWTYNNHNNNNNHHHQELMNQEDKRDGRPKRLTVEERKRLLRKIGGLTETQLRRAENVRRKRIEQELVFCNTGLDDESDDDDDEELIDPLLQHTLWPIRVAC</sequence>
<organism evidence="2">
    <name type="scientific">Cyclophora tenuis</name>
    <name type="common">Marine diatom</name>
    <dbReference type="NCBI Taxonomy" id="216820"/>
    <lineage>
        <taxon>Eukaryota</taxon>
        <taxon>Sar</taxon>
        <taxon>Stramenopiles</taxon>
        <taxon>Ochrophyta</taxon>
        <taxon>Bacillariophyta</taxon>
        <taxon>Fragilariophyceae</taxon>
        <taxon>Fragilariophycidae</taxon>
        <taxon>Cyclophorales</taxon>
        <taxon>Cyclophoraceae</taxon>
        <taxon>Cyclophora</taxon>
    </lineage>
</organism>
<dbReference type="AlphaFoldDB" id="A0A7S1D1Y6"/>
<evidence type="ECO:0000313" key="2">
    <source>
        <dbReference type="EMBL" id="CAD8934602.1"/>
    </source>
</evidence>
<accession>A0A7S1D1Y6</accession>
<name>A0A7S1D1Y6_CYCTE</name>
<dbReference type="EMBL" id="HBFW01008673">
    <property type="protein sequence ID" value="CAD8934602.1"/>
    <property type="molecule type" value="Transcribed_RNA"/>
</dbReference>
<proteinExistence type="predicted"/>
<feature type="region of interest" description="Disordered" evidence="1">
    <location>
        <begin position="114"/>
        <end position="133"/>
    </location>
</feature>
<evidence type="ECO:0000256" key="1">
    <source>
        <dbReference type="SAM" id="MobiDB-lite"/>
    </source>
</evidence>
<reference evidence="2" key="1">
    <citation type="submission" date="2021-01" db="EMBL/GenBank/DDBJ databases">
        <authorList>
            <person name="Corre E."/>
            <person name="Pelletier E."/>
            <person name="Niang G."/>
            <person name="Scheremetjew M."/>
            <person name="Finn R."/>
            <person name="Kale V."/>
            <person name="Holt S."/>
            <person name="Cochrane G."/>
            <person name="Meng A."/>
            <person name="Brown T."/>
            <person name="Cohen L."/>
        </authorList>
    </citation>
    <scope>NUCLEOTIDE SEQUENCE</scope>
    <source>
        <strain evidence="2">ECT3854</strain>
    </source>
</reference>
<feature type="region of interest" description="Disordered" evidence="1">
    <location>
        <begin position="31"/>
        <end position="82"/>
    </location>
</feature>
<feature type="compositionally biased region" description="Basic and acidic residues" evidence="1">
    <location>
        <begin position="196"/>
        <end position="208"/>
    </location>
</feature>